<accession>A0A382KQ24</accession>
<evidence type="ECO:0000313" key="1">
    <source>
        <dbReference type="EMBL" id="SVC24771.1"/>
    </source>
</evidence>
<dbReference type="AlphaFoldDB" id="A0A382KQ24"/>
<proteinExistence type="predicted"/>
<name>A0A382KQ24_9ZZZZ</name>
<feature type="non-terminal residue" evidence="1">
    <location>
        <position position="1"/>
    </location>
</feature>
<reference evidence="1" key="1">
    <citation type="submission" date="2018-05" db="EMBL/GenBank/DDBJ databases">
        <authorList>
            <person name="Lanie J.A."/>
            <person name="Ng W.-L."/>
            <person name="Kazmierczak K.M."/>
            <person name="Andrzejewski T.M."/>
            <person name="Davidsen T.M."/>
            <person name="Wayne K.J."/>
            <person name="Tettelin H."/>
            <person name="Glass J.I."/>
            <person name="Rusch D."/>
            <person name="Podicherti R."/>
            <person name="Tsui H.-C.T."/>
            <person name="Winkler M.E."/>
        </authorList>
    </citation>
    <scope>NUCLEOTIDE SEQUENCE</scope>
</reference>
<dbReference type="EMBL" id="UINC01081172">
    <property type="protein sequence ID" value="SVC24771.1"/>
    <property type="molecule type" value="Genomic_DNA"/>
</dbReference>
<sequence length="417" mass="46437">PTSTLTQGWNLIGNPLVTPIEINSLIIRYDNMYLSWREASDSLGIISPTPIIYDNENGGHIGASELSAVAGFWVHSFYDDVEISFIPSNPSEENEVSSYWNLSLFAKENNAGTNYDESIGSEIVIGIDEDAKDYFVDGEDQEILPLSGMNIFDHYSELSINNDGQNSLYRDIRDYHDTSITWDLDLEGQYFYDQGVLFSWKFSGDEEPYDYYLNIGENSINMKGDMLSTVVESINLSEDMSITAVLKDEYIGCTNPLADNPNEMANGISDPNTCEYTGGVWEEEEDYCKCANEFCLGGNDADYCEILSLLFPEETLYLNYDEAFDDLPIELVNPLGTPIEGLQFVLEYDATLVQLTDGNLDDSLNGYDILMSFEEPCDDCILSKLSVTIYNITASDELFSGEGEIMTLPGVAVGGGF</sequence>
<feature type="non-terminal residue" evidence="1">
    <location>
        <position position="417"/>
    </location>
</feature>
<protein>
    <submittedName>
        <fullName evidence="1">Uncharacterized protein</fullName>
    </submittedName>
</protein>
<gene>
    <name evidence="1" type="ORF">METZ01_LOCUS277625</name>
</gene>
<organism evidence="1">
    <name type="scientific">marine metagenome</name>
    <dbReference type="NCBI Taxonomy" id="408172"/>
    <lineage>
        <taxon>unclassified sequences</taxon>
        <taxon>metagenomes</taxon>
        <taxon>ecological metagenomes</taxon>
    </lineage>
</organism>